<feature type="domain" description="RCK N-terminal" evidence="3">
    <location>
        <begin position="114"/>
        <end position="239"/>
    </location>
</feature>
<dbReference type="EMBL" id="CP063356">
    <property type="protein sequence ID" value="QOY38200.1"/>
    <property type="molecule type" value="Genomic_DNA"/>
</dbReference>
<evidence type="ECO:0000313" key="5">
    <source>
        <dbReference type="EMBL" id="QOY38200.1"/>
    </source>
</evidence>
<dbReference type="InterPro" id="IPR010420">
    <property type="entry name" value="CASTOR/POLLUX/SYM8_dom"/>
</dbReference>
<dbReference type="GO" id="GO:0006813">
    <property type="term" value="P:potassium ion transport"/>
    <property type="evidence" value="ECO:0007669"/>
    <property type="project" value="InterPro"/>
</dbReference>
<dbReference type="EMBL" id="LQXD01000131">
    <property type="protein sequence ID" value="OIJ11975.1"/>
    <property type="molecule type" value="Genomic_DNA"/>
</dbReference>
<dbReference type="Pfam" id="PF02254">
    <property type="entry name" value="TrkA_N"/>
    <property type="match status" value="1"/>
</dbReference>
<accession>A0A1S2LKJ1</accession>
<keyword evidence="6" id="KW-1185">Reference proteome</keyword>
<dbReference type="Gene3D" id="1.10.287.70">
    <property type="match status" value="1"/>
</dbReference>
<dbReference type="Pfam" id="PF07885">
    <property type="entry name" value="Ion_trans_2"/>
    <property type="match status" value="1"/>
</dbReference>
<keyword evidence="2" id="KW-1133">Transmembrane helix</keyword>
<dbReference type="InterPro" id="IPR050721">
    <property type="entry name" value="Trk_Ktr_HKT_K-transport"/>
</dbReference>
<dbReference type="InterPro" id="IPR036291">
    <property type="entry name" value="NAD(P)-bd_dom_sf"/>
</dbReference>
<dbReference type="PANTHER" id="PTHR43833:SF9">
    <property type="entry name" value="POTASSIUM CHANNEL PROTEIN YUGO-RELATED"/>
    <property type="match status" value="1"/>
</dbReference>
<feature type="transmembrane region" description="Helical" evidence="2">
    <location>
        <begin position="73"/>
        <end position="98"/>
    </location>
</feature>
<dbReference type="InterPro" id="IPR036721">
    <property type="entry name" value="RCK_C_sf"/>
</dbReference>
<proteinExistence type="predicted"/>
<dbReference type="SUPFAM" id="SSF81324">
    <property type="entry name" value="Voltage-gated potassium channels"/>
    <property type="match status" value="1"/>
</dbReference>
<evidence type="ECO:0000313" key="4">
    <source>
        <dbReference type="EMBL" id="OIJ11975.1"/>
    </source>
</evidence>
<dbReference type="InterPro" id="IPR013099">
    <property type="entry name" value="K_chnl_dom"/>
</dbReference>
<dbReference type="AlphaFoldDB" id="A0A1S2LKJ1"/>
<dbReference type="GO" id="GO:0005886">
    <property type="term" value="C:plasma membrane"/>
    <property type="evidence" value="ECO:0007669"/>
    <property type="project" value="UniProtKB-SubCell"/>
</dbReference>
<reference evidence="5" key="4">
    <citation type="submission" date="2020-10" db="EMBL/GenBank/DDBJ databases">
        <authorList>
            <person name="Bassil N.M."/>
            <person name="Lloyd J.R."/>
        </authorList>
    </citation>
    <scope>NUCLEOTIDE SEQUENCE</scope>
    <source>
        <strain evidence="5">NB2006</strain>
    </source>
</reference>
<keyword evidence="2" id="KW-0812">Transmembrane</keyword>
<comment type="subcellular location">
    <subcellularLocation>
        <location evidence="1">Cell membrane</location>
        <topology evidence="1">Multi-pass membrane protein</topology>
    </subcellularLocation>
</comment>
<dbReference type="PROSITE" id="PS51201">
    <property type="entry name" value="RCK_N"/>
    <property type="match status" value="1"/>
</dbReference>
<keyword evidence="2" id="KW-0472">Membrane</keyword>
<organism evidence="4 6">
    <name type="scientific">Anaerobacillus isosaccharinicus</name>
    <dbReference type="NCBI Taxonomy" id="1532552"/>
    <lineage>
        <taxon>Bacteria</taxon>
        <taxon>Bacillati</taxon>
        <taxon>Bacillota</taxon>
        <taxon>Bacilli</taxon>
        <taxon>Bacillales</taxon>
        <taxon>Bacillaceae</taxon>
        <taxon>Anaerobacillus</taxon>
    </lineage>
</organism>
<protein>
    <submittedName>
        <fullName evidence="5">NAD-binding protein</fullName>
    </submittedName>
</protein>
<dbReference type="Gene3D" id="3.30.70.1450">
    <property type="entry name" value="Regulator of K+ conductance, C-terminal domain"/>
    <property type="match status" value="1"/>
</dbReference>
<dbReference type="Gene3D" id="3.40.50.720">
    <property type="entry name" value="NAD(P)-binding Rossmann-like Domain"/>
    <property type="match status" value="1"/>
</dbReference>
<reference evidence="5 6" key="2">
    <citation type="journal article" date="2017" name="Genome Announc.">
        <title>Draft Genome Sequences of Four Alkaliphilic Bacteria Belonging to the Anaerobacillus Genus.</title>
        <authorList>
            <person name="Bassil N.M."/>
            <person name="Lloyd J.R."/>
        </authorList>
    </citation>
    <scope>NUCLEOTIDE SEQUENCE [LARGE SCALE GENOMIC DNA]</scope>
    <source>
        <strain evidence="5 6">NB2006</strain>
    </source>
</reference>
<dbReference type="KEGG" id="aia:AWH56_012055"/>
<evidence type="ECO:0000259" key="3">
    <source>
        <dbReference type="PROSITE" id="PS51201"/>
    </source>
</evidence>
<evidence type="ECO:0000256" key="2">
    <source>
        <dbReference type="SAM" id="Phobius"/>
    </source>
</evidence>
<sequence>MNFSAVAHTYARFPVVLRLFLMAAFLVFTAGVAIHYIEPDTFPTIFEGVWWALVTASTVGYGDYTPVTNVGRFLAFFVIMFGIGVVSFFVTSLASTAITTRNAFKHGELSFKKKEHYVVIGWNERAKNMILHLQQLNDRLDIVLIDQTMKQSPLNNNMLHFIRGNPLEDRTLKRANIEKATTVIITANLHGHEAEADSKSIITLLAIKGLNPNIYSVVEILTPDQKNNCLRAGADEIVETSLLTSLTMVNSTMYHGITKVIYQLLDHQSDHMLLYEEIPSHFIGKTFGECISQFEDKSKLVIGISRKDEIILHPLTSSVMEDGDKFIIIKR</sequence>
<dbReference type="SUPFAM" id="SSF51735">
    <property type="entry name" value="NAD(P)-binding Rossmann-fold domains"/>
    <property type="match status" value="1"/>
</dbReference>
<dbReference type="InterPro" id="IPR003148">
    <property type="entry name" value="RCK_N"/>
</dbReference>
<gene>
    <name evidence="5" type="ORF">AWH56_012055</name>
    <name evidence="4" type="ORF">AWH56_14960</name>
</gene>
<reference evidence="5 6" key="3">
    <citation type="journal article" date="2019" name="Int. J. Syst. Evol. Microbiol.">
        <title>Anaerobacillus isosaccharinicus sp. nov., an alkaliphilic bacterium which degrades isosaccharinic acid.</title>
        <authorList>
            <person name="Bassil N.M."/>
            <person name="Lloyd J.R."/>
        </authorList>
    </citation>
    <scope>NUCLEOTIDE SEQUENCE [LARGE SCALE GENOMIC DNA]</scope>
    <source>
        <strain evidence="5 6">NB2006</strain>
    </source>
</reference>
<reference evidence="4 6" key="1">
    <citation type="submission" date="2016-10" db="EMBL/GenBank/DDBJ databases">
        <title>Draft genome sequences of four alkaliphilic bacteria belonging to the Anaerobacillus genus.</title>
        <authorList>
            <person name="Bassil N.M."/>
            <person name="Lloyd J.R."/>
        </authorList>
    </citation>
    <scope>NUCLEOTIDE SEQUENCE [LARGE SCALE GENOMIC DNA]</scope>
    <source>
        <strain evidence="4 6">NB2006</strain>
    </source>
</reference>
<feature type="transmembrane region" description="Helical" evidence="2">
    <location>
        <begin position="15"/>
        <end position="37"/>
    </location>
</feature>
<dbReference type="RefSeq" id="WP_071317851.1">
    <property type="nucleotide sequence ID" value="NZ_CP063356.2"/>
</dbReference>
<name>A0A1S2LKJ1_9BACI</name>
<evidence type="ECO:0000313" key="6">
    <source>
        <dbReference type="Proteomes" id="UP000180175"/>
    </source>
</evidence>
<dbReference type="OrthoDB" id="9785285at2"/>
<dbReference type="PANTHER" id="PTHR43833">
    <property type="entry name" value="POTASSIUM CHANNEL PROTEIN 2-RELATED-RELATED"/>
    <property type="match status" value="1"/>
</dbReference>
<dbReference type="Proteomes" id="UP000180175">
    <property type="component" value="Chromosome"/>
</dbReference>
<evidence type="ECO:0000256" key="1">
    <source>
        <dbReference type="ARBA" id="ARBA00004651"/>
    </source>
</evidence>
<dbReference type="Pfam" id="PF06241">
    <property type="entry name" value="Castor_Poll_mid"/>
    <property type="match status" value="1"/>
</dbReference>